<dbReference type="AlphaFoldDB" id="A0A8X6Q545"/>
<comment type="caution">
    <text evidence="1">The sequence shown here is derived from an EMBL/GenBank/DDBJ whole genome shotgun (WGS) entry which is preliminary data.</text>
</comment>
<organism evidence="1 2">
    <name type="scientific">Nephila pilipes</name>
    <name type="common">Giant wood spider</name>
    <name type="synonym">Nephila maculata</name>
    <dbReference type="NCBI Taxonomy" id="299642"/>
    <lineage>
        <taxon>Eukaryota</taxon>
        <taxon>Metazoa</taxon>
        <taxon>Ecdysozoa</taxon>
        <taxon>Arthropoda</taxon>
        <taxon>Chelicerata</taxon>
        <taxon>Arachnida</taxon>
        <taxon>Araneae</taxon>
        <taxon>Araneomorphae</taxon>
        <taxon>Entelegynae</taxon>
        <taxon>Araneoidea</taxon>
        <taxon>Nephilidae</taxon>
        <taxon>Nephila</taxon>
    </lineage>
</organism>
<reference evidence="1" key="1">
    <citation type="submission" date="2020-08" db="EMBL/GenBank/DDBJ databases">
        <title>Multicomponent nature underlies the extraordinary mechanical properties of spider dragline silk.</title>
        <authorList>
            <person name="Kono N."/>
            <person name="Nakamura H."/>
            <person name="Mori M."/>
            <person name="Yoshida Y."/>
            <person name="Ohtoshi R."/>
            <person name="Malay A.D."/>
            <person name="Moran D.A.P."/>
            <person name="Tomita M."/>
            <person name="Numata K."/>
            <person name="Arakawa K."/>
        </authorList>
    </citation>
    <scope>NUCLEOTIDE SEQUENCE</scope>
</reference>
<evidence type="ECO:0000313" key="1">
    <source>
        <dbReference type="EMBL" id="GFU06741.1"/>
    </source>
</evidence>
<accession>A0A8X6Q545</accession>
<dbReference type="OrthoDB" id="6434999at2759"/>
<name>A0A8X6Q545_NEPPI</name>
<gene>
    <name evidence="1" type="ORF">NPIL_552421</name>
</gene>
<protein>
    <submittedName>
        <fullName evidence="1">Uncharacterized protein</fullName>
    </submittedName>
</protein>
<keyword evidence="2" id="KW-1185">Reference proteome</keyword>
<sequence length="133" mass="15160">MAVTYVTGPLSGDSLEKRSTNIPPQLKLILVKGRLGNQAFEDMKRVHWADPQWVNSTFVFSLVKRKKRTGKKKNVKDRKGGKKGKNCSEILFWTPDRPESNLKDSVKPGPNCRFPIAVKVLFSEMDLIPRVHR</sequence>
<dbReference type="EMBL" id="BMAW01124186">
    <property type="protein sequence ID" value="GFU06741.1"/>
    <property type="molecule type" value="Genomic_DNA"/>
</dbReference>
<evidence type="ECO:0000313" key="2">
    <source>
        <dbReference type="Proteomes" id="UP000887013"/>
    </source>
</evidence>
<dbReference type="Proteomes" id="UP000887013">
    <property type="component" value="Unassembled WGS sequence"/>
</dbReference>
<proteinExistence type="predicted"/>